<reference evidence="2" key="2">
    <citation type="submission" date="2015-06" db="UniProtKB">
        <authorList>
            <consortium name="EnsemblPlants"/>
        </authorList>
    </citation>
    <scope>IDENTIFICATION</scope>
</reference>
<dbReference type="HOGENOM" id="CLU_1463536_0_0_1"/>
<keyword evidence="3" id="KW-1185">Reference proteome</keyword>
<organism evidence="2 3">
    <name type="scientific">Oryza rufipogon</name>
    <name type="common">Brownbeard rice</name>
    <name type="synonym">Asian wild rice</name>
    <dbReference type="NCBI Taxonomy" id="4529"/>
    <lineage>
        <taxon>Eukaryota</taxon>
        <taxon>Viridiplantae</taxon>
        <taxon>Streptophyta</taxon>
        <taxon>Embryophyta</taxon>
        <taxon>Tracheophyta</taxon>
        <taxon>Spermatophyta</taxon>
        <taxon>Magnoliopsida</taxon>
        <taxon>Liliopsida</taxon>
        <taxon>Poales</taxon>
        <taxon>Poaceae</taxon>
        <taxon>BOP clade</taxon>
        <taxon>Oryzoideae</taxon>
        <taxon>Oryzeae</taxon>
        <taxon>Oryzinae</taxon>
        <taxon>Oryza</taxon>
    </lineage>
</organism>
<evidence type="ECO:0000256" key="1">
    <source>
        <dbReference type="SAM" id="MobiDB-lite"/>
    </source>
</evidence>
<feature type="compositionally biased region" description="Basic and acidic residues" evidence="1">
    <location>
        <begin position="31"/>
        <end position="44"/>
    </location>
</feature>
<sequence length="185" mass="19542">MIERNIVAGSVHGCRHHRRIQPPMLPPPPDLPREKGERGRREPLPPDPPATAVDVATILGSACVRRQPAATARGRGRRDGAERAAANEGGETGRRARPQPLVGERTPPPPLVGSGGRAPPQSLVRGEGAAAVAIRSRQRGGIGGREEMKFKIGINLNRPFNQTALASLALGRCTIGPPNWSASLG</sequence>
<dbReference type="AlphaFoldDB" id="A0A0E0RII0"/>
<proteinExistence type="predicted"/>
<evidence type="ECO:0000313" key="2">
    <source>
        <dbReference type="EnsemblPlants" id="ORUFI12G16830.1"/>
    </source>
</evidence>
<evidence type="ECO:0000313" key="3">
    <source>
        <dbReference type="Proteomes" id="UP000008022"/>
    </source>
</evidence>
<dbReference type="Gramene" id="ORUFI12G16830.1">
    <property type="protein sequence ID" value="ORUFI12G16830.1"/>
    <property type="gene ID" value="ORUFI12G16830"/>
</dbReference>
<dbReference type="EnsemblPlants" id="ORUFI12G16830.1">
    <property type="protein sequence ID" value="ORUFI12G16830.1"/>
    <property type="gene ID" value="ORUFI12G16830"/>
</dbReference>
<reference evidence="3" key="1">
    <citation type="submission" date="2013-06" db="EMBL/GenBank/DDBJ databases">
        <authorList>
            <person name="Zhao Q."/>
        </authorList>
    </citation>
    <scope>NUCLEOTIDE SEQUENCE</scope>
    <source>
        <strain evidence="3">cv. W1943</strain>
    </source>
</reference>
<dbReference type="Proteomes" id="UP000008022">
    <property type="component" value="Unassembled WGS sequence"/>
</dbReference>
<protein>
    <submittedName>
        <fullName evidence="2">Uncharacterized protein</fullName>
    </submittedName>
</protein>
<feature type="region of interest" description="Disordered" evidence="1">
    <location>
        <begin position="1"/>
        <end position="131"/>
    </location>
</feature>
<accession>A0A0E0RII0</accession>
<name>A0A0E0RII0_ORYRU</name>